<feature type="non-terminal residue" evidence="3">
    <location>
        <position position="1"/>
    </location>
</feature>
<sequence length="210" mass="23406">EEVKSGEEKGKDDVRSFAETVQRSLEREMEGAEKRIEKASEAVREEVDKVKDAVRVEVKRTSIEEKSLEVSVLKEFTGRDCIVLCVKGMSGLGVNVILVNVYQKCEGVNVVDNKERMAMIQKVTEQVRMKGEMLIMGVELLRRAKGADVCTADEYSNLDDHVETCQVASDNDLIDAIKESKSPQTSSNDDDDDDSDEENNTVTYTAAMQS</sequence>
<evidence type="ECO:0000256" key="1">
    <source>
        <dbReference type="SAM" id="Coils"/>
    </source>
</evidence>
<name>R7TZA9_CAPTE</name>
<evidence type="ECO:0000313" key="3">
    <source>
        <dbReference type="EMBL" id="ELT96265.1"/>
    </source>
</evidence>
<gene>
    <name evidence="3" type="ORF">CAPTEDRAFT_209778</name>
</gene>
<dbReference type="EMBL" id="KB308885">
    <property type="protein sequence ID" value="ELT96265.1"/>
    <property type="molecule type" value="Genomic_DNA"/>
</dbReference>
<proteinExistence type="predicted"/>
<accession>R7TZA9</accession>
<feature type="region of interest" description="Disordered" evidence="2">
    <location>
        <begin position="176"/>
        <end position="210"/>
    </location>
</feature>
<organism evidence="3">
    <name type="scientific">Capitella teleta</name>
    <name type="common">Polychaete worm</name>
    <dbReference type="NCBI Taxonomy" id="283909"/>
    <lineage>
        <taxon>Eukaryota</taxon>
        <taxon>Metazoa</taxon>
        <taxon>Spiralia</taxon>
        <taxon>Lophotrochozoa</taxon>
        <taxon>Annelida</taxon>
        <taxon>Polychaeta</taxon>
        <taxon>Sedentaria</taxon>
        <taxon>Scolecida</taxon>
        <taxon>Capitellidae</taxon>
        <taxon>Capitella</taxon>
    </lineage>
</organism>
<feature type="coiled-coil region" evidence="1">
    <location>
        <begin position="15"/>
        <end position="49"/>
    </location>
</feature>
<keyword evidence="5" id="KW-1185">Reference proteome</keyword>
<dbReference type="Proteomes" id="UP000014760">
    <property type="component" value="Unassembled WGS sequence"/>
</dbReference>
<dbReference type="EMBL" id="AMQN01002326">
    <property type="status" value="NOT_ANNOTATED_CDS"/>
    <property type="molecule type" value="Genomic_DNA"/>
</dbReference>
<reference evidence="3 5" key="2">
    <citation type="journal article" date="2013" name="Nature">
        <title>Insights into bilaterian evolution from three spiralian genomes.</title>
        <authorList>
            <person name="Simakov O."/>
            <person name="Marletaz F."/>
            <person name="Cho S.J."/>
            <person name="Edsinger-Gonzales E."/>
            <person name="Havlak P."/>
            <person name="Hellsten U."/>
            <person name="Kuo D.H."/>
            <person name="Larsson T."/>
            <person name="Lv J."/>
            <person name="Arendt D."/>
            <person name="Savage R."/>
            <person name="Osoegawa K."/>
            <person name="de Jong P."/>
            <person name="Grimwood J."/>
            <person name="Chapman J.A."/>
            <person name="Shapiro H."/>
            <person name="Aerts A."/>
            <person name="Otillar R.P."/>
            <person name="Terry A.Y."/>
            <person name="Boore J.L."/>
            <person name="Grigoriev I.V."/>
            <person name="Lindberg D.R."/>
            <person name="Seaver E.C."/>
            <person name="Weisblat D.A."/>
            <person name="Putnam N.H."/>
            <person name="Rokhsar D.S."/>
        </authorList>
    </citation>
    <scope>NUCLEOTIDE SEQUENCE</scope>
    <source>
        <strain evidence="3 5">I ESC-2004</strain>
    </source>
</reference>
<feature type="compositionally biased region" description="Polar residues" evidence="2">
    <location>
        <begin position="201"/>
        <end position="210"/>
    </location>
</feature>
<keyword evidence="1" id="KW-0175">Coiled coil</keyword>
<reference evidence="5" key="1">
    <citation type="submission" date="2012-12" db="EMBL/GenBank/DDBJ databases">
        <authorList>
            <person name="Hellsten U."/>
            <person name="Grimwood J."/>
            <person name="Chapman J.A."/>
            <person name="Shapiro H."/>
            <person name="Aerts A."/>
            <person name="Otillar R.P."/>
            <person name="Terry A.Y."/>
            <person name="Boore J.L."/>
            <person name="Simakov O."/>
            <person name="Marletaz F."/>
            <person name="Cho S.-J."/>
            <person name="Edsinger-Gonzales E."/>
            <person name="Havlak P."/>
            <person name="Kuo D.-H."/>
            <person name="Larsson T."/>
            <person name="Lv J."/>
            <person name="Arendt D."/>
            <person name="Savage R."/>
            <person name="Osoegawa K."/>
            <person name="de Jong P."/>
            <person name="Lindberg D.R."/>
            <person name="Seaver E.C."/>
            <person name="Weisblat D.A."/>
            <person name="Putnam N.H."/>
            <person name="Grigoriev I.V."/>
            <person name="Rokhsar D.S."/>
        </authorList>
    </citation>
    <scope>NUCLEOTIDE SEQUENCE</scope>
    <source>
        <strain evidence="5">I ESC-2004</strain>
    </source>
</reference>
<reference evidence="4" key="3">
    <citation type="submission" date="2015-06" db="UniProtKB">
        <authorList>
            <consortium name="EnsemblMetazoa"/>
        </authorList>
    </citation>
    <scope>IDENTIFICATION</scope>
</reference>
<evidence type="ECO:0000313" key="5">
    <source>
        <dbReference type="Proteomes" id="UP000014760"/>
    </source>
</evidence>
<evidence type="ECO:0000313" key="4">
    <source>
        <dbReference type="EnsemblMetazoa" id="CapteP209778"/>
    </source>
</evidence>
<feature type="compositionally biased region" description="Acidic residues" evidence="2">
    <location>
        <begin position="188"/>
        <end position="199"/>
    </location>
</feature>
<evidence type="ECO:0000256" key="2">
    <source>
        <dbReference type="SAM" id="MobiDB-lite"/>
    </source>
</evidence>
<dbReference type="HOGENOM" id="CLU_1312867_0_0_1"/>
<protein>
    <submittedName>
        <fullName evidence="3 4">Uncharacterized protein</fullName>
    </submittedName>
</protein>
<dbReference type="EnsemblMetazoa" id="CapteT209778">
    <property type="protein sequence ID" value="CapteP209778"/>
    <property type="gene ID" value="CapteG209778"/>
</dbReference>
<dbReference type="AlphaFoldDB" id="R7TZA9"/>